<proteinExistence type="inferred from homology"/>
<dbReference type="EMBL" id="CP013213">
    <property type="protein sequence ID" value="AMC94422.1"/>
    <property type="molecule type" value="Genomic_DNA"/>
</dbReference>
<evidence type="ECO:0000256" key="1">
    <source>
        <dbReference type="ARBA" id="ARBA00010040"/>
    </source>
</evidence>
<dbReference type="PANTHER" id="PTHR42776">
    <property type="entry name" value="SERINE PEPTIDASE S9 FAMILY MEMBER"/>
    <property type="match status" value="1"/>
</dbReference>
<sequence>MNKITIQDMNQFKYLSNLTTSPLFSKMAFVVSKPDLKENTYTHTLMFSDGVNHSKAVDIGKSSQYYWESETSILVPYAKTEDEKKAVSESKTVLYRYDLNSKTFEYATTLYLPVSNIFVEDKSTWIVFSALNENEHGIYEDPANRDDYINATKEEREYVEIFEEIPFYSDGGTFSRGKNVQAFRYNPQTKELKRLFDKDVSVGVQNFQRDYHKLYLTAKKETGVGSFFQDGYVYDVRYDKLDKLFENDNLAISYLWEQYGAVYAMAATHDTFGINTNKDIYILRDGSLDKSYDFGLSGGNSVGSDARLGGSRTYRVGDNGLSFVGTYHDRTMLYTFDSHSLKTEYAPQGSIDGWVSFENRVYAIGLFGQDLQELVTLNEDNSVTRRSSFNKEIMSDKYVATPIHHEFENDGVTLDGWVLLPKDYNPSKTYPAILDIHGGPKTIYNDVYYHEMQVWANEGYVVFFTNPRGGDAYGNEFMDIRGKYGTIDYDDIMKFTDIVLDAYPIDPKRVGVTGGSYGGFMTNWIVSHTNRFAAAATQRSISNWISFYGTSDIGYYFQPDQTAADPIDDMEKAWEQSPLKHARNITTPLLFIHSDEDFRCPIEQGLQLYTVVKKQGVDTRFVWFKNESHGLSRGGRPKSRIKRLEEITSWMNKYLK</sequence>
<evidence type="ECO:0000256" key="3">
    <source>
        <dbReference type="ARBA" id="ARBA00022801"/>
    </source>
</evidence>
<dbReference type="GO" id="GO:0004252">
    <property type="term" value="F:serine-type endopeptidase activity"/>
    <property type="evidence" value="ECO:0007669"/>
    <property type="project" value="TreeGrafter"/>
</dbReference>
<dbReference type="Pfam" id="PF00326">
    <property type="entry name" value="Peptidase_S9"/>
    <property type="match status" value="1"/>
</dbReference>
<keyword evidence="3" id="KW-0378">Hydrolase</keyword>
<dbReference type="KEGG" id="erl:AOC36_10695"/>
<keyword evidence="6" id="KW-1185">Reference proteome</keyword>
<dbReference type="Proteomes" id="UP000063781">
    <property type="component" value="Chromosome"/>
</dbReference>
<dbReference type="STRING" id="1514105.AOC36_10695"/>
<keyword evidence="2" id="KW-0645">Protease</keyword>
<reference evidence="5 6" key="1">
    <citation type="submission" date="2015-10" db="EMBL/GenBank/DDBJ databases">
        <title>Erysipelothrix larvae sp. LV19 isolated from the larval gut of the rhinoceros beetle, Trypoxylus dichotomus.</title>
        <authorList>
            <person name="Lim S."/>
            <person name="Kim B.-C."/>
        </authorList>
    </citation>
    <scope>NUCLEOTIDE SEQUENCE [LARGE SCALE GENOMIC DNA]</scope>
    <source>
        <strain evidence="5 6">LV19</strain>
    </source>
</reference>
<accession>A0A0X8H1K1</accession>
<dbReference type="RefSeq" id="WP_067634143.1">
    <property type="nucleotide sequence ID" value="NZ_CP013213.1"/>
</dbReference>
<evidence type="ECO:0000313" key="5">
    <source>
        <dbReference type="EMBL" id="AMC94422.1"/>
    </source>
</evidence>
<dbReference type="PANTHER" id="PTHR42776:SF27">
    <property type="entry name" value="DIPEPTIDYL PEPTIDASE FAMILY MEMBER 6"/>
    <property type="match status" value="1"/>
</dbReference>
<evidence type="ECO:0000256" key="2">
    <source>
        <dbReference type="ARBA" id="ARBA00022670"/>
    </source>
</evidence>
<dbReference type="AlphaFoldDB" id="A0A0X8H1K1"/>
<organism evidence="5 6">
    <name type="scientific">Erysipelothrix larvae</name>
    <dbReference type="NCBI Taxonomy" id="1514105"/>
    <lineage>
        <taxon>Bacteria</taxon>
        <taxon>Bacillati</taxon>
        <taxon>Bacillota</taxon>
        <taxon>Erysipelotrichia</taxon>
        <taxon>Erysipelotrichales</taxon>
        <taxon>Erysipelotrichaceae</taxon>
        <taxon>Erysipelothrix</taxon>
    </lineage>
</organism>
<dbReference type="InterPro" id="IPR029058">
    <property type="entry name" value="AB_hydrolase_fold"/>
</dbReference>
<name>A0A0X8H1K1_9FIRM</name>
<gene>
    <name evidence="5" type="ORF">AOC36_10695</name>
</gene>
<feature type="domain" description="Peptidase S9 prolyl oligopeptidase catalytic" evidence="4">
    <location>
        <begin position="449"/>
        <end position="656"/>
    </location>
</feature>
<dbReference type="FunFam" id="3.40.50.1820:FF:000028">
    <property type="entry name" value="S9 family peptidase"/>
    <property type="match status" value="1"/>
</dbReference>
<dbReference type="Gene3D" id="3.40.50.1820">
    <property type="entry name" value="alpha/beta hydrolase"/>
    <property type="match status" value="1"/>
</dbReference>
<dbReference type="OrthoDB" id="108903at2"/>
<evidence type="ECO:0000259" key="4">
    <source>
        <dbReference type="Pfam" id="PF00326"/>
    </source>
</evidence>
<protein>
    <submittedName>
        <fullName evidence="5">Dipeptidyl aminopeptidase</fullName>
    </submittedName>
</protein>
<keyword evidence="5" id="KW-0031">Aminopeptidase</keyword>
<dbReference type="GO" id="GO:0004177">
    <property type="term" value="F:aminopeptidase activity"/>
    <property type="evidence" value="ECO:0007669"/>
    <property type="project" value="UniProtKB-KW"/>
</dbReference>
<dbReference type="SUPFAM" id="SSF53474">
    <property type="entry name" value="alpha/beta-Hydrolases"/>
    <property type="match status" value="1"/>
</dbReference>
<comment type="similarity">
    <text evidence="1">Belongs to the peptidase S9C family.</text>
</comment>
<dbReference type="InterPro" id="IPR001375">
    <property type="entry name" value="Peptidase_S9_cat"/>
</dbReference>
<dbReference type="GO" id="GO:0006508">
    <property type="term" value="P:proteolysis"/>
    <property type="evidence" value="ECO:0007669"/>
    <property type="project" value="UniProtKB-KW"/>
</dbReference>
<evidence type="ECO:0000313" key="6">
    <source>
        <dbReference type="Proteomes" id="UP000063781"/>
    </source>
</evidence>